<comment type="caution">
    <text evidence="3">The sequence shown here is derived from an EMBL/GenBank/DDBJ whole genome shotgun (WGS) entry which is preliminary data.</text>
</comment>
<accession>A0ABR7HFW3</accession>
<organism evidence="3 4">
    <name type="scientific">Hungatella hominis</name>
    <dbReference type="NCBI Taxonomy" id="2763050"/>
    <lineage>
        <taxon>Bacteria</taxon>
        <taxon>Bacillati</taxon>
        <taxon>Bacillota</taxon>
        <taxon>Clostridia</taxon>
        <taxon>Lachnospirales</taxon>
        <taxon>Lachnospiraceae</taxon>
        <taxon>Hungatella</taxon>
    </lineage>
</organism>
<sequence>MDKRIKKGSAVLTAWTLIAIMGISPAGVAFPSYAAIAERTDQEIKAASRSEAGRTYDVTEEQIGENPELTDTELRTNPETADTEVNENSEVTDTASETDTDSEKEEEELEQDRSEADIPEAEEEKDREEMPEERITATPSEAVSEKEQAPELEEIVEATPSNALLMAGDLWGGIEMSDHFDGEGTVESPYLLRNDKDLKLLAYQVANEEVDGYKGCYFELTKDISLNDSASWLPIGYYRSLTDSEPYPFKGNIEGNGYRVYNLKISDTSQNYAGLFGYTNGASIRNLTVDGQVNAANKAALIVGEANDTVIEKCFSLGQVRAAGVLGGIVGEAYDSMISDCKNTGSVLGGTDISGSLEAYAGGICGSAHSTFIGDCVSDTNDSYSSLYSEGCVGGICGNIYDSEVYNCYVQGKVGSTSADYIGGLVGRMQSGRVKNGRFAGTIGASTASALKTAGLFIGFIEGGNIELGDHLEYLFANSEDKFALNPFGNKLTPQIRLEHHIGAYYSNNRDFSLYQMGSFVKQTSRFFYEELEEGVLAIGDSNIHHIAASKTGDPIRGYLVTVPSVDYGTLSVMESQNNYVKEINWANPGAVAAGTKVLVYTSPVNNTESNPPVYYELEPGSLTWVSDDGGHHEEINTDTTDISFTMPDENITVSAKYRAMTNGVVLDRDKLNFEVEQIRSGSRWNPQIAWKITDPQHLTATVIPDSAANKNVVWNVKDTDGSSTDVISVDDKGAVTVNQDAKWIQDLIKAGVTNQELYPSKPITTEGKNYASVTVTTEAGQKRASCLVTVDFKITDETTVPVSNITLNQSEISFDVVRVLSGNRLQPEVAYRVTPSQRLYETITPEYADNKAVTWKAGDGDMVTVDRDGLVSVNNQARWIADLINVDNENLKLNPYDASIASGNRSTYITATTVDGGKQAVCAVNIDFSTEDHTVVHVEGVQLEKKNLTFSIEKIMEGNRLNPSVRYEVTPAQKLNAVIVPDQADNKKITWETNDGSVLTVDQGGSVEVNQDAAWIQALIANDEARLKENKYALSNASGSKKGFVVVTAEDGQYKDTCEADITFTTTDLTIVHPEEVKLSKEELVFDIELVKEGRRSNPTLTWNITSPQQLSASVLPEAAHNRNYTWSVSDQNMINVEDGMVTANHEAKWIQDLNGAAGSAEAAVTVTAEDGGIEKSCKVILRYKTTDRTYSSSGSGSSGGGGGGFSSSVRPNTVTETGPAGTWLQDQTGWWFKYTDGSYPKDTWVQLGYNGKLEWYHFDEAGYMQTGWFTDKDQNRYFLHNVSDGTQGHMVTGWYLVEGKWYYFNPVSDGTRGALFVNRTTPDGYTVGADGVWLP</sequence>
<feature type="domain" description="BIG2" evidence="2">
    <location>
        <begin position="820"/>
        <end position="924"/>
    </location>
</feature>
<feature type="region of interest" description="Disordered" evidence="1">
    <location>
        <begin position="1190"/>
        <end position="1223"/>
    </location>
</feature>
<dbReference type="SUPFAM" id="SSF69360">
    <property type="entry name" value="Cell wall binding repeat"/>
    <property type="match status" value="1"/>
</dbReference>
<dbReference type="InterPro" id="IPR008964">
    <property type="entry name" value="Invasin/intimin_cell_adhesion"/>
</dbReference>
<proteinExistence type="predicted"/>
<dbReference type="InterPro" id="IPR011493">
    <property type="entry name" value="GLUG"/>
</dbReference>
<keyword evidence="4" id="KW-1185">Reference proteome</keyword>
<feature type="compositionally biased region" description="Acidic residues" evidence="1">
    <location>
        <begin position="58"/>
        <end position="71"/>
    </location>
</feature>
<feature type="compositionally biased region" description="Basic and acidic residues" evidence="1">
    <location>
        <begin position="45"/>
        <end position="54"/>
    </location>
</feature>
<dbReference type="SUPFAM" id="SSF49373">
    <property type="entry name" value="Invasin/intimin cell-adhesion fragments"/>
    <property type="match status" value="1"/>
</dbReference>
<evidence type="ECO:0000259" key="2">
    <source>
        <dbReference type="SMART" id="SM00635"/>
    </source>
</evidence>
<feature type="region of interest" description="Disordered" evidence="1">
    <location>
        <begin position="45"/>
        <end position="148"/>
    </location>
</feature>
<name>A0ABR7HFW3_9FIRM</name>
<dbReference type="Gene3D" id="2.10.270.10">
    <property type="entry name" value="Cholin Binding"/>
    <property type="match status" value="1"/>
</dbReference>
<reference evidence="3 4" key="1">
    <citation type="submission" date="2020-08" db="EMBL/GenBank/DDBJ databases">
        <title>Genome public.</title>
        <authorList>
            <person name="Liu C."/>
            <person name="Sun Q."/>
        </authorList>
    </citation>
    <scope>NUCLEOTIDE SEQUENCE [LARGE SCALE GENOMIC DNA]</scope>
    <source>
        <strain evidence="3 4">NSJ-66</strain>
    </source>
</reference>
<dbReference type="Gene3D" id="2.160.20.110">
    <property type="match status" value="1"/>
</dbReference>
<dbReference type="Pfam" id="PF02368">
    <property type="entry name" value="Big_2"/>
    <property type="match status" value="2"/>
</dbReference>
<dbReference type="InterPro" id="IPR003343">
    <property type="entry name" value="Big_2"/>
</dbReference>
<evidence type="ECO:0000313" key="3">
    <source>
        <dbReference type="EMBL" id="MBC5712072.1"/>
    </source>
</evidence>
<gene>
    <name evidence="3" type="ORF">H8S75_29575</name>
</gene>
<feature type="domain" description="BIG2" evidence="2">
    <location>
        <begin position="1092"/>
        <end position="1180"/>
    </location>
</feature>
<dbReference type="RefSeq" id="WP_187024575.1">
    <property type="nucleotide sequence ID" value="NZ_JACOPB010000025.1"/>
</dbReference>
<feature type="domain" description="BIG2" evidence="2">
    <location>
        <begin position="956"/>
        <end position="1030"/>
    </location>
</feature>
<evidence type="ECO:0000313" key="4">
    <source>
        <dbReference type="Proteomes" id="UP000634672"/>
    </source>
</evidence>
<dbReference type="Pfam" id="PF07581">
    <property type="entry name" value="Glug"/>
    <property type="match status" value="2"/>
</dbReference>
<feature type="compositionally biased region" description="Acidic residues" evidence="1">
    <location>
        <begin position="96"/>
        <end position="110"/>
    </location>
</feature>
<feature type="compositionally biased region" description="Gly residues" evidence="1">
    <location>
        <begin position="1198"/>
        <end position="1207"/>
    </location>
</feature>
<protein>
    <submittedName>
        <fullName evidence="3">Ig-like domain-containing protein</fullName>
    </submittedName>
</protein>
<dbReference type="EMBL" id="JACOPB010000025">
    <property type="protein sequence ID" value="MBC5712072.1"/>
    <property type="molecule type" value="Genomic_DNA"/>
</dbReference>
<dbReference type="SMART" id="SM00635">
    <property type="entry name" value="BID_2"/>
    <property type="match status" value="3"/>
</dbReference>
<feature type="compositionally biased region" description="Acidic residues" evidence="1">
    <location>
        <begin position="117"/>
        <end position="131"/>
    </location>
</feature>
<evidence type="ECO:0000256" key="1">
    <source>
        <dbReference type="SAM" id="MobiDB-lite"/>
    </source>
</evidence>
<dbReference type="Gene3D" id="2.60.40.1080">
    <property type="match status" value="4"/>
</dbReference>
<dbReference type="Proteomes" id="UP000634672">
    <property type="component" value="Unassembled WGS sequence"/>
</dbReference>